<keyword evidence="1" id="KW-0732">Signal</keyword>
<dbReference type="Pfam" id="PF07045">
    <property type="entry name" value="DUF1330"/>
    <property type="match status" value="1"/>
</dbReference>
<dbReference type="EMBL" id="BAAATZ010000003">
    <property type="protein sequence ID" value="GAA2720137.1"/>
    <property type="molecule type" value="Genomic_DNA"/>
</dbReference>
<dbReference type="Gene3D" id="3.30.70.100">
    <property type="match status" value="1"/>
</dbReference>
<reference evidence="3 4" key="1">
    <citation type="journal article" date="2019" name="Int. J. Syst. Evol. Microbiol.">
        <title>The Global Catalogue of Microorganisms (GCM) 10K type strain sequencing project: providing services to taxonomists for standard genome sequencing and annotation.</title>
        <authorList>
            <consortium name="The Broad Institute Genomics Platform"/>
            <consortium name="The Broad Institute Genome Sequencing Center for Infectious Disease"/>
            <person name="Wu L."/>
            <person name="Ma J."/>
        </authorList>
    </citation>
    <scope>NUCLEOTIDE SEQUENCE [LARGE SCALE GENOMIC DNA]</scope>
    <source>
        <strain evidence="3 4">JCM 8201</strain>
    </source>
</reference>
<evidence type="ECO:0000256" key="1">
    <source>
        <dbReference type="SAM" id="SignalP"/>
    </source>
</evidence>
<name>A0ABN3TWZ1_9ACTN</name>
<feature type="signal peptide" evidence="1">
    <location>
        <begin position="1"/>
        <end position="22"/>
    </location>
</feature>
<organism evidence="3 4">
    <name type="scientific">Actinocorallia aurantiaca</name>
    <dbReference type="NCBI Taxonomy" id="46204"/>
    <lineage>
        <taxon>Bacteria</taxon>
        <taxon>Bacillati</taxon>
        <taxon>Actinomycetota</taxon>
        <taxon>Actinomycetes</taxon>
        <taxon>Streptosporangiales</taxon>
        <taxon>Thermomonosporaceae</taxon>
        <taxon>Actinocorallia</taxon>
    </lineage>
</organism>
<feature type="chain" id="PRO_5047083578" description="DUF1330 domain-containing protein" evidence="1">
    <location>
        <begin position="23"/>
        <end position="152"/>
    </location>
</feature>
<dbReference type="PANTHER" id="PTHR40257:SF1">
    <property type="entry name" value="DUF1330 DOMAIN-CONTAINING PROTEIN"/>
    <property type="match status" value="1"/>
</dbReference>
<accession>A0ABN3TWZ1</accession>
<dbReference type="InterPro" id="IPR011008">
    <property type="entry name" value="Dimeric_a/b-barrel"/>
</dbReference>
<gene>
    <name evidence="3" type="ORF">GCM10010439_07360</name>
</gene>
<feature type="domain" description="DUF1330" evidence="2">
    <location>
        <begin position="68"/>
        <end position="142"/>
    </location>
</feature>
<evidence type="ECO:0000259" key="2">
    <source>
        <dbReference type="Pfam" id="PF07045"/>
    </source>
</evidence>
<evidence type="ECO:0000313" key="3">
    <source>
        <dbReference type="EMBL" id="GAA2720137.1"/>
    </source>
</evidence>
<sequence length="152" mass="16640">MCLRTVLIPFVAPGTALFLALAFPGANEEKGQLMAVDPRKEDLERLAAEDPGGPVVMLNLLRFTPGGEATYQEYARHTGPFLKRYGGRLLYAGQGSTALVAEDGQAWDAILVVQYPSRDAFLRMVADPEYRKVTELRSTALSEAVLQATVPW</sequence>
<dbReference type="Proteomes" id="UP001501842">
    <property type="component" value="Unassembled WGS sequence"/>
</dbReference>
<dbReference type="SUPFAM" id="SSF54909">
    <property type="entry name" value="Dimeric alpha+beta barrel"/>
    <property type="match status" value="1"/>
</dbReference>
<dbReference type="InterPro" id="IPR010753">
    <property type="entry name" value="DUF1330"/>
</dbReference>
<protein>
    <recommendedName>
        <fullName evidence="2">DUF1330 domain-containing protein</fullName>
    </recommendedName>
</protein>
<proteinExistence type="predicted"/>
<keyword evidence="4" id="KW-1185">Reference proteome</keyword>
<dbReference type="PANTHER" id="PTHR40257">
    <property type="match status" value="1"/>
</dbReference>
<comment type="caution">
    <text evidence="3">The sequence shown here is derived from an EMBL/GenBank/DDBJ whole genome shotgun (WGS) entry which is preliminary data.</text>
</comment>
<evidence type="ECO:0000313" key="4">
    <source>
        <dbReference type="Proteomes" id="UP001501842"/>
    </source>
</evidence>